<comment type="catalytic activity">
    <reaction evidence="5">
        <text>ADP-alpha-D-glucose + D-glucose 6-phosphate = alpha,alpha-trehalose 6-phosphate + ADP + H(+)</text>
        <dbReference type="Rhea" id="RHEA:53880"/>
        <dbReference type="ChEBI" id="CHEBI:15378"/>
        <dbReference type="ChEBI" id="CHEBI:57498"/>
        <dbReference type="ChEBI" id="CHEBI:58429"/>
        <dbReference type="ChEBI" id="CHEBI:61548"/>
        <dbReference type="ChEBI" id="CHEBI:456216"/>
        <dbReference type="EC" id="2.4.1.347"/>
    </reaction>
</comment>
<dbReference type="Pfam" id="PF00982">
    <property type="entry name" value="Glyco_transf_20"/>
    <property type="match status" value="1"/>
</dbReference>
<evidence type="ECO:0000256" key="6">
    <source>
        <dbReference type="ARBA" id="ARBA00093268"/>
    </source>
</evidence>
<evidence type="ECO:0000256" key="5">
    <source>
        <dbReference type="ARBA" id="ARBA00048311"/>
    </source>
</evidence>
<comment type="similarity">
    <text evidence="2">Belongs to the glycosyltransferase 20 family.</text>
</comment>
<dbReference type="PANTHER" id="PTHR10788:SF106">
    <property type="entry name" value="BCDNA.GH08860"/>
    <property type="match status" value="1"/>
</dbReference>
<reference evidence="8" key="1">
    <citation type="submission" date="2019-06" db="EMBL/GenBank/DDBJ databases">
        <title>Gordonia isolated from sludge of a wastewater treatment plant.</title>
        <authorList>
            <person name="Tamura T."/>
            <person name="Aoyama K."/>
            <person name="Kang Y."/>
            <person name="Saito S."/>
            <person name="Akiyama N."/>
            <person name="Yazawa K."/>
            <person name="Gonoi T."/>
            <person name="Mikami Y."/>
        </authorList>
    </citation>
    <scope>NUCLEOTIDE SEQUENCE [LARGE SCALE GENOMIC DNA]</scope>
    <source>
        <strain evidence="8">NBRC 107696</strain>
    </source>
</reference>
<evidence type="ECO:0000256" key="3">
    <source>
        <dbReference type="ARBA" id="ARBA00012842"/>
    </source>
</evidence>
<comment type="catalytic activity">
    <reaction evidence="1">
        <text>CDP-alpha-D-glucose + D-glucose 6-phosphate = alpha,alpha-trehalose 6-phosphate + CDP + H(+)</text>
        <dbReference type="Rhea" id="RHEA:53884"/>
        <dbReference type="ChEBI" id="CHEBI:15378"/>
        <dbReference type="ChEBI" id="CHEBI:58069"/>
        <dbReference type="ChEBI" id="CHEBI:58429"/>
        <dbReference type="ChEBI" id="CHEBI:61548"/>
        <dbReference type="ChEBI" id="CHEBI:137927"/>
    </reaction>
</comment>
<dbReference type="SUPFAM" id="SSF53756">
    <property type="entry name" value="UDP-Glycosyltransferase/glycogen phosphorylase"/>
    <property type="match status" value="1"/>
</dbReference>
<dbReference type="GO" id="GO:0003825">
    <property type="term" value="F:alpha,alpha-trehalose-phosphate synthase (UDP-forming) activity"/>
    <property type="evidence" value="ECO:0007669"/>
    <property type="project" value="TreeGrafter"/>
</dbReference>
<dbReference type="EC" id="2.4.1.347" evidence="3"/>
<gene>
    <name evidence="7" type="primary">otsA</name>
    <name evidence="7" type="ORF">nbrc107696_17250</name>
</gene>
<sequence length="478" mass="52076">MSRTGAEFVVVANRLPVDKRVHPDGTVEWKRAPGGLVTAMTPTFATREGAWVGWSGGAGPADAPDTVDGIDIHAVPLSADEIVDYYEGFANSTLWPLYHDLLVEPVFRHDWWDTYVSVNRRFAEAAAAAAASGATVWVHDYQLQLVPTMLRDLRPDLRIGFFLHIPFPSYELFTRLPWRRELLDGLLGADLVGFHLPGGAENFMTLVRRVCGLETSRDPVGVRDGLGTVRTASRTVRVGSFPISINAADVAAQAAAQTGRAAEIRAELGDPRTILLGVDRLDYTKGIDVRLGGLEGLFAAGRLDPAETVFVQLASPSREQVDSYIAVRNRIEQTVSHINGTYGTTTSPPVRYLLRPVPRNELLAYFMAADVVLVTPLRDGMNLVAKEYAACRADHGGALVLSEFTGAAAELTDAYLLNPYDERDVMDVIEAAVTDDDDARRSRMAALHRQVLDFDVDLWATSFLQSLAGAGAANEETA</sequence>
<name>A0A7I9V7G9_9ACTN</name>
<dbReference type="AlphaFoldDB" id="A0A7I9V7G9"/>
<dbReference type="GO" id="GO:0005992">
    <property type="term" value="P:trehalose biosynthetic process"/>
    <property type="evidence" value="ECO:0007669"/>
    <property type="project" value="InterPro"/>
</dbReference>
<protein>
    <recommendedName>
        <fullName evidence="3">alpha,alpha-trehalose-phosphate synthase (ADP-forming)</fullName>
        <ecNumber evidence="3">2.4.1.347</ecNumber>
    </recommendedName>
</protein>
<dbReference type="PANTHER" id="PTHR10788">
    <property type="entry name" value="TREHALOSE-6-PHOSPHATE SYNTHASE"/>
    <property type="match status" value="1"/>
</dbReference>
<keyword evidence="8" id="KW-1185">Reference proteome</keyword>
<dbReference type="OrthoDB" id="9761633at2"/>
<dbReference type="RefSeq" id="WP_161895092.1">
    <property type="nucleotide sequence ID" value="NZ_BJOV01000003.1"/>
</dbReference>
<accession>A0A7I9V7G9</accession>
<dbReference type="Proteomes" id="UP000444960">
    <property type="component" value="Unassembled WGS sequence"/>
</dbReference>
<comment type="catalytic activity">
    <reaction evidence="4">
        <text>GDP-alpha-D-glucose + D-glucose 6-phosphate = alpha,alpha-trehalose 6-phosphate + GDP + H(+)</text>
        <dbReference type="Rhea" id="RHEA:14605"/>
        <dbReference type="ChEBI" id="CHEBI:15378"/>
        <dbReference type="ChEBI" id="CHEBI:58189"/>
        <dbReference type="ChEBI" id="CHEBI:58429"/>
        <dbReference type="ChEBI" id="CHEBI:61548"/>
        <dbReference type="ChEBI" id="CHEBI:62230"/>
    </reaction>
</comment>
<evidence type="ECO:0000256" key="4">
    <source>
        <dbReference type="ARBA" id="ARBA00047452"/>
    </source>
</evidence>
<dbReference type="CDD" id="cd03788">
    <property type="entry name" value="GT20_TPS"/>
    <property type="match status" value="1"/>
</dbReference>
<evidence type="ECO:0000256" key="1">
    <source>
        <dbReference type="ARBA" id="ARBA00001525"/>
    </source>
</evidence>
<comment type="catalytic activity">
    <reaction evidence="6">
        <text>TDP-alpha-D-glucose + D-glucose 6-phosphate = 5-methyl-UDP + alpha,alpha-trehalose 6-phosphate + H(+)</text>
        <dbReference type="Rhea" id="RHEA:53888"/>
        <dbReference type="ChEBI" id="CHEBI:15378"/>
        <dbReference type="ChEBI" id="CHEBI:58429"/>
        <dbReference type="ChEBI" id="CHEBI:61417"/>
        <dbReference type="ChEBI" id="CHEBI:61548"/>
        <dbReference type="ChEBI" id="CHEBI:137931"/>
    </reaction>
</comment>
<dbReference type="EMBL" id="BJOV01000003">
    <property type="protein sequence ID" value="GEE01279.1"/>
    <property type="molecule type" value="Genomic_DNA"/>
</dbReference>
<organism evidence="7 8">
    <name type="scientific">Gordonia spumicola</name>
    <dbReference type="NCBI Taxonomy" id="589161"/>
    <lineage>
        <taxon>Bacteria</taxon>
        <taxon>Bacillati</taxon>
        <taxon>Actinomycetota</taxon>
        <taxon>Actinomycetes</taxon>
        <taxon>Mycobacteriales</taxon>
        <taxon>Gordoniaceae</taxon>
        <taxon>Gordonia</taxon>
    </lineage>
</organism>
<evidence type="ECO:0000313" key="8">
    <source>
        <dbReference type="Proteomes" id="UP000444960"/>
    </source>
</evidence>
<comment type="caution">
    <text evidence="7">The sequence shown here is derived from an EMBL/GenBank/DDBJ whole genome shotgun (WGS) entry which is preliminary data.</text>
</comment>
<dbReference type="Gene3D" id="3.40.50.2000">
    <property type="entry name" value="Glycogen Phosphorylase B"/>
    <property type="match status" value="2"/>
</dbReference>
<evidence type="ECO:0000256" key="2">
    <source>
        <dbReference type="ARBA" id="ARBA00008799"/>
    </source>
</evidence>
<proteinExistence type="inferred from homology"/>
<evidence type="ECO:0000313" key="7">
    <source>
        <dbReference type="EMBL" id="GEE01279.1"/>
    </source>
</evidence>
<dbReference type="InterPro" id="IPR001830">
    <property type="entry name" value="Glyco_trans_20"/>
</dbReference>